<dbReference type="PANTHER" id="PTHR44846:SF1">
    <property type="entry name" value="MANNOSYL-D-GLYCERATE TRANSPORT_METABOLISM SYSTEM REPRESSOR MNGR-RELATED"/>
    <property type="match status" value="1"/>
</dbReference>
<protein>
    <submittedName>
        <fullName evidence="5">GntR family transcriptional regulator</fullName>
    </submittedName>
</protein>
<reference evidence="5" key="1">
    <citation type="submission" date="2020-01" db="EMBL/GenBank/DDBJ databases">
        <title>Insect and environment-associated Actinomycetes.</title>
        <authorList>
            <person name="Currrie C."/>
            <person name="Chevrette M."/>
            <person name="Carlson C."/>
            <person name="Stubbendieck R."/>
            <person name="Wendt-Pienkowski E."/>
        </authorList>
    </citation>
    <scope>NUCLEOTIDE SEQUENCE</scope>
    <source>
        <strain evidence="5">SID505</strain>
    </source>
</reference>
<evidence type="ECO:0000313" key="5">
    <source>
        <dbReference type="EMBL" id="NEB88939.1"/>
    </source>
</evidence>
<keyword evidence="1" id="KW-0805">Transcription regulation</keyword>
<dbReference type="SUPFAM" id="SSF46785">
    <property type="entry name" value="Winged helix' DNA-binding domain"/>
    <property type="match status" value="2"/>
</dbReference>
<evidence type="ECO:0000256" key="3">
    <source>
        <dbReference type="ARBA" id="ARBA00023163"/>
    </source>
</evidence>
<comment type="caution">
    <text evidence="5">The sequence shown here is derived from an EMBL/GenBank/DDBJ whole genome shotgun (WGS) entry which is preliminary data.</text>
</comment>
<evidence type="ECO:0000256" key="2">
    <source>
        <dbReference type="ARBA" id="ARBA00023125"/>
    </source>
</evidence>
<dbReference type="InterPro" id="IPR050679">
    <property type="entry name" value="Bact_HTH_transcr_reg"/>
</dbReference>
<keyword evidence="2" id="KW-0238">DNA-binding</keyword>
<dbReference type="InterPro" id="IPR036388">
    <property type="entry name" value="WH-like_DNA-bd_sf"/>
</dbReference>
<accession>A0A6G3T197</accession>
<dbReference type="EMBL" id="JAAGMK010000946">
    <property type="protein sequence ID" value="NEB88939.1"/>
    <property type="molecule type" value="Genomic_DNA"/>
</dbReference>
<dbReference type="GO" id="GO:0045892">
    <property type="term" value="P:negative regulation of DNA-templated transcription"/>
    <property type="evidence" value="ECO:0007669"/>
    <property type="project" value="TreeGrafter"/>
</dbReference>
<dbReference type="InterPro" id="IPR000524">
    <property type="entry name" value="Tscrpt_reg_HTH_GntR"/>
</dbReference>
<organism evidence="5">
    <name type="scientific">Streptomyces anulatus</name>
    <name type="common">Streptomyces chrysomallus</name>
    <dbReference type="NCBI Taxonomy" id="1892"/>
    <lineage>
        <taxon>Bacteria</taxon>
        <taxon>Bacillati</taxon>
        <taxon>Actinomycetota</taxon>
        <taxon>Actinomycetes</taxon>
        <taxon>Kitasatosporales</taxon>
        <taxon>Streptomycetaceae</taxon>
        <taxon>Streptomyces</taxon>
    </lineage>
</organism>
<dbReference type="AlphaFoldDB" id="A0A6G3T197"/>
<evidence type="ECO:0000259" key="4">
    <source>
        <dbReference type="PROSITE" id="PS50949"/>
    </source>
</evidence>
<dbReference type="Gene3D" id="1.10.10.10">
    <property type="entry name" value="Winged helix-like DNA-binding domain superfamily/Winged helix DNA-binding domain"/>
    <property type="match status" value="2"/>
</dbReference>
<gene>
    <name evidence="5" type="ORF">G3I43_32960</name>
</gene>
<dbReference type="CDD" id="cd07377">
    <property type="entry name" value="WHTH_GntR"/>
    <property type="match status" value="1"/>
</dbReference>
<dbReference type="PROSITE" id="PS50949">
    <property type="entry name" value="HTH_GNTR"/>
    <property type="match status" value="2"/>
</dbReference>
<dbReference type="GO" id="GO:0003677">
    <property type="term" value="F:DNA binding"/>
    <property type="evidence" value="ECO:0007669"/>
    <property type="project" value="UniProtKB-KW"/>
</dbReference>
<dbReference type="InterPro" id="IPR036390">
    <property type="entry name" value="WH_DNA-bd_sf"/>
</dbReference>
<proteinExistence type="predicted"/>
<evidence type="ECO:0000256" key="1">
    <source>
        <dbReference type="ARBA" id="ARBA00023015"/>
    </source>
</evidence>
<feature type="domain" description="HTH gntR-type" evidence="4">
    <location>
        <begin position="1"/>
        <end position="64"/>
    </location>
</feature>
<sequence>MSADLRERIADGRWPPGRVLTYADIQQVYGVSRETVATALARLREAGLVETRRMGTRPKVVGESWRSATGTSIQDDITQHVREQVAKGVYRPGDRIPPLAALAAEYAVSVATARRAIRPLLHEGILITIRPRGTFVASRGAPGPSEAA</sequence>
<feature type="domain" description="HTH gntR-type" evidence="4">
    <location>
        <begin position="71"/>
        <end position="139"/>
    </location>
</feature>
<dbReference type="PANTHER" id="PTHR44846">
    <property type="entry name" value="MANNOSYL-D-GLYCERATE TRANSPORT/METABOLISM SYSTEM REPRESSOR MNGR-RELATED"/>
    <property type="match status" value="1"/>
</dbReference>
<keyword evidence="3" id="KW-0804">Transcription</keyword>
<name>A0A6G3T197_STRAQ</name>
<dbReference type="SMART" id="SM00345">
    <property type="entry name" value="HTH_GNTR"/>
    <property type="match status" value="2"/>
</dbReference>
<dbReference type="Pfam" id="PF00392">
    <property type="entry name" value="GntR"/>
    <property type="match status" value="2"/>
</dbReference>
<dbReference type="GO" id="GO:0003700">
    <property type="term" value="F:DNA-binding transcription factor activity"/>
    <property type="evidence" value="ECO:0007669"/>
    <property type="project" value="InterPro"/>
</dbReference>